<keyword evidence="3" id="KW-1185">Reference proteome</keyword>
<dbReference type="EMBL" id="JBGMEL010000010">
    <property type="protein sequence ID" value="MFA0791145.1"/>
    <property type="molecule type" value="Genomic_DNA"/>
</dbReference>
<organism evidence="2 3">
    <name type="scientific">Microbulbifer echini</name>
    <dbReference type="NCBI Taxonomy" id="1529067"/>
    <lineage>
        <taxon>Bacteria</taxon>
        <taxon>Pseudomonadati</taxon>
        <taxon>Pseudomonadota</taxon>
        <taxon>Gammaproteobacteria</taxon>
        <taxon>Cellvibrionales</taxon>
        <taxon>Microbulbiferaceae</taxon>
        <taxon>Microbulbifer</taxon>
    </lineage>
</organism>
<sequence length="312" mass="34672">MIKRLLFGVVSVLLSQLGVAAEIIPAQKLNHYWVDASAGLSLSGLSFCNGKLLTVSDKKSQEIYQIVLKGTHARLETYLTLSGLSVPKKDRPRNLWYFLLDLTRPAVAMDFEAISCAGNTFYLLSERYNRIAEVDIQGRGHWLENMWSAKAKAQGYMQGYNLSGVGLQKVGDNFWMVLERDPRALVKLDAKGGVQIFTPPPVAGLNFRGQPENLAGLDYYNGALFTLEPNGHAVCRRVLPSLKAKWCLDYWEHENSSELGYEVSRTGGKGDGLAVGDLGIFIVFDNDNISRIHDPQDRRALLLHLAFPEGVD</sequence>
<accession>A0ABV4NP74</accession>
<evidence type="ECO:0000313" key="3">
    <source>
        <dbReference type="Proteomes" id="UP001569414"/>
    </source>
</evidence>
<evidence type="ECO:0008006" key="4">
    <source>
        <dbReference type="Google" id="ProtNLM"/>
    </source>
</evidence>
<feature type="chain" id="PRO_5047065899" description="Phytase-like domain-containing protein" evidence="1">
    <location>
        <begin position="21"/>
        <end position="312"/>
    </location>
</feature>
<gene>
    <name evidence="2" type="ORF">ACCI51_11365</name>
</gene>
<keyword evidence="1" id="KW-0732">Signal</keyword>
<evidence type="ECO:0000313" key="2">
    <source>
        <dbReference type="EMBL" id="MFA0791145.1"/>
    </source>
</evidence>
<feature type="signal peptide" evidence="1">
    <location>
        <begin position="1"/>
        <end position="20"/>
    </location>
</feature>
<proteinExistence type="predicted"/>
<reference evidence="2 3" key="1">
    <citation type="submission" date="2024-08" db="EMBL/GenBank/DDBJ databases">
        <authorList>
            <person name="Ishaq N."/>
        </authorList>
    </citation>
    <scope>NUCLEOTIDE SEQUENCE [LARGE SCALE GENOMIC DNA]</scope>
    <source>
        <strain evidence="2 3">JCM 30400</strain>
    </source>
</reference>
<comment type="caution">
    <text evidence="2">The sequence shown here is derived from an EMBL/GenBank/DDBJ whole genome shotgun (WGS) entry which is preliminary data.</text>
</comment>
<dbReference type="Proteomes" id="UP001569414">
    <property type="component" value="Unassembled WGS sequence"/>
</dbReference>
<protein>
    <recommendedName>
        <fullName evidence="4">Phytase-like domain-containing protein</fullName>
    </recommendedName>
</protein>
<evidence type="ECO:0000256" key="1">
    <source>
        <dbReference type="SAM" id="SignalP"/>
    </source>
</evidence>
<name>A0ABV4NP74_9GAMM</name>